<dbReference type="GO" id="GO:0030030">
    <property type="term" value="P:cell projection organization"/>
    <property type="evidence" value="ECO:0007669"/>
    <property type="project" value="UniProtKB-KW"/>
</dbReference>
<keyword evidence="7" id="KW-0966">Cell projection</keyword>
<comment type="subcellular location">
    <subcellularLocation>
        <location evidence="8">Cell projection</location>
        <location evidence="8">Kinocilium</location>
    </subcellularLocation>
    <subcellularLocation>
        <location evidence="1">Cytoplasm</location>
        <location evidence="1">Cytoskeleton</location>
        <location evidence="1">Flagellum axoneme</location>
    </subcellularLocation>
</comment>
<evidence type="ECO:0000256" key="9">
    <source>
        <dbReference type="ARBA" id="ARBA00038319"/>
    </source>
</evidence>
<dbReference type="GO" id="GO:0060091">
    <property type="term" value="C:kinocilium"/>
    <property type="evidence" value="ECO:0007669"/>
    <property type="project" value="UniProtKB-SubCell"/>
</dbReference>
<evidence type="ECO:0000256" key="1">
    <source>
        <dbReference type="ARBA" id="ARBA00004611"/>
    </source>
</evidence>
<evidence type="ECO:0000256" key="4">
    <source>
        <dbReference type="ARBA" id="ARBA00022846"/>
    </source>
</evidence>
<evidence type="ECO:0000313" key="11">
    <source>
        <dbReference type="EMBL" id="KAL3398072.1"/>
    </source>
</evidence>
<keyword evidence="5" id="KW-0969">Cilium</keyword>
<reference evidence="11 12" key="1">
    <citation type="journal article" date="2024" name="bioRxiv">
        <title>A reference genome for Trichogramma kaykai: A tiny desert-dwelling parasitoid wasp with competing sex-ratio distorters.</title>
        <authorList>
            <person name="Culotta J."/>
            <person name="Lindsey A.R."/>
        </authorList>
    </citation>
    <scope>NUCLEOTIDE SEQUENCE [LARGE SCALE GENOMIC DNA]</scope>
    <source>
        <strain evidence="11 12">KSX58</strain>
    </source>
</reference>
<evidence type="ECO:0000256" key="6">
    <source>
        <dbReference type="ARBA" id="ARBA00023212"/>
    </source>
</evidence>
<accession>A0ABD2WYP1</accession>
<sequence length="283" mass="32854">MDCMKLSETQDMFGHAGFCISMEQSKLLQNSLIVLQKENHFQKCFYWGRIYGIQQDYHIAYGYKKECLESRKYFYSFDCLNWLLMPMITRSHILLAPLAIFDFQGDPSVVTNVYDMNPPYFMDKEMEPLNKDSTKSQGSYLKEEDRLAATIYSIATNAAIIPRGAWIKLDDGRIIENMNFEGLDLKDAQKVKSYSLARPPQSKWNANLLTRTNFNCTYDFLDTIDECVPPECWNLQIVQAGRLALLHNLCWPGMTFFHKINTPHHGYLYVGNGKRNLDVPFML</sequence>
<dbReference type="PANTHER" id="PTHR22069:SF0">
    <property type="entry name" value="RADIAL SPOKE HEAD PROTEIN 9 HOMOLOG"/>
    <property type="match status" value="1"/>
</dbReference>
<proteinExistence type="inferred from homology"/>
<evidence type="ECO:0000256" key="7">
    <source>
        <dbReference type="ARBA" id="ARBA00023273"/>
    </source>
</evidence>
<comment type="caution">
    <text evidence="11">The sequence shown here is derived from an EMBL/GenBank/DDBJ whole genome shotgun (WGS) entry which is preliminary data.</text>
</comment>
<keyword evidence="2" id="KW-0963">Cytoplasm</keyword>
<dbReference type="PANTHER" id="PTHR22069">
    <property type="entry name" value="MITOCHONDRIAL RIBOSOMAL PROTEIN S18"/>
    <property type="match status" value="1"/>
</dbReference>
<evidence type="ECO:0000256" key="8">
    <source>
        <dbReference type="ARBA" id="ARBA00037822"/>
    </source>
</evidence>
<keyword evidence="12" id="KW-1185">Reference proteome</keyword>
<keyword evidence="3" id="KW-0970">Cilium biogenesis/degradation</keyword>
<dbReference type="AlphaFoldDB" id="A0ABD2WYP1"/>
<evidence type="ECO:0000313" key="12">
    <source>
        <dbReference type="Proteomes" id="UP001627154"/>
    </source>
</evidence>
<organism evidence="11 12">
    <name type="scientific">Trichogramma kaykai</name>
    <dbReference type="NCBI Taxonomy" id="54128"/>
    <lineage>
        <taxon>Eukaryota</taxon>
        <taxon>Metazoa</taxon>
        <taxon>Ecdysozoa</taxon>
        <taxon>Arthropoda</taxon>
        <taxon>Hexapoda</taxon>
        <taxon>Insecta</taxon>
        <taxon>Pterygota</taxon>
        <taxon>Neoptera</taxon>
        <taxon>Endopterygota</taxon>
        <taxon>Hymenoptera</taxon>
        <taxon>Apocrita</taxon>
        <taxon>Proctotrupomorpha</taxon>
        <taxon>Chalcidoidea</taxon>
        <taxon>Trichogrammatidae</taxon>
        <taxon>Trichogramma</taxon>
    </lineage>
</organism>
<dbReference type="Proteomes" id="UP001627154">
    <property type="component" value="Unassembled WGS sequence"/>
</dbReference>
<dbReference type="InterPro" id="IPR006802">
    <property type="entry name" value="Radial_spoke"/>
</dbReference>
<keyword evidence="6" id="KW-0206">Cytoskeleton</keyword>
<evidence type="ECO:0000256" key="2">
    <source>
        <dbReference type="ARBA" id="ARBA00022490"/>
    </source>
</evidence>
<dbReference type="Pfam" id="PF04712">
    <property type="entry name" value="Radial_spoke"/>
    <property type="match status" value="1"/>
</dbReference>
<keyword evidence="4" id="KW-0282">Flagellum</keyword>
<gene>
    <name evidence="11" type="ORF">TKK_008289</name>
</gene>
<evidence type="ECO:0000256" key="3">
    <source>
        <dbReference type="ARBA" id="ARBA00022794"/>
    </source>
</evidence>
<evidence type="ECO:0000256" key="10">
    <source>
        <dbReference type="ARBA" id="ARBA00041080"/>
    </source>
</evidence>
<dbReference type="GO" id="GO:0005930">
    <property type="term" value="C:axoneme"/>
    <property type="evidence" value="ECO:0007669"/>
    <property type="project" value="UniProtKB-ARBA"/>
</dbReference>
<name>A0ABD2WYP1_9HYME</name>
<dbReference type="EMBL" id="JBJJXI010000060">
    <property type="protein sequence ID" value="KAL3398072.1"/>
    <property type="molecule type" value="Genomic_DNA"/>
</dbReference>
<protein>
    <recommendedName>
        <fullName evidence="10">Radial spoke head protein 9 homolog</fullName>
    </recommendedName>
</protein>
<evidence type="ECO:0000256" key="5">
    <source>
        <dbReference type="ARBA" id="ARBA00023069"/>
    </source>
</evidence>
<comment type="similarity">
    <text evidence="9">Belongs to the flagellar radial spoke RSP9 family.</text>
</comment>
<dbReference type="InterPro" id="IPR055316">
    <property type="entry name" value="RSP9"/>
</dbReference>